<evidence type="ECO:0000256" key="6">
    <source>
        <dbReference type="ARBA" id="ARBA00022723"/>
    </source>
</evidence>
<dbReference type="Gene3D" id="2.40.270.10">
    <property type="entry name" value="DNA-directed RNA polymerase, subunit 2, domain 6"/>
    <property type="match status" value="1"/>
</dbReference>
<dbReference type="GO" id="GO:0006351">
    <property type="term" value="P:DNA-templated transcription"/>
    <property type="evidence" value="ECO:0007669"/>
    <property type="project" value="InterPro"/>
</dbReference>
<dbReference type="SMART" id="SM00663">
    <property type="entry name" value="RPOLA_N"/>
    <property type="match status" value="1"/>
</dbReference>
<comment type="caution">
    <text evidence="9">The sequence shown here is derived from an EMBL/GenBank/DDBJ whole genome shotgun (WGS) entry which is preliminary data.</text>
</comment>
<evidence type="ECO:0000256" key="5">
    <source>
        <dbReference type="ARBA" id="ARBA00022695"/>
    </source>
</evidence>
<evidence type="ECO:0000313" key="10">
    <source>
        <dbReference type="Proteomes" id="UP000245938"/>
    </source>
</evidence>
<keyword evidence="6" id="KW-0479">Metal-binding</keyword>
<dbReference type="GO" id="GO:0003899">
    <property type="term" value="F:DNA-directed RNA polymerase activity"/>
    <property type="evidence" value="ECO:0007669"/>
    <property type="project" value="UniProtKB-EC"/>
</dbReference>
<evidence type="ECO:0000256" key="4">
    <source>
        <dbReference type="ARBA" id="ARBA00022679"/>
    </source>
</evidence>
<keyword evidence="10" id="KW-1185">Reference proteome</keyword>
<name>A0A2U3AKF3_9BACL</name>
<dbReference type="Gene3D" id="2.40.40.20">
    <property type="match status" value="1"/>
</dbReference>
<dbReference type="Pfam" id="PF00623">
    <property type="entry name" value="RNA_pol_Rpb1_2"/>
    <property type="match status" value="1"/>
</dbReference>
<gene>
    <name evidence="9" type="ORF">DEX24_10480</name>
</gene>
<dbReference type="OrthoDB" id="4884974at2"/>
<dbReference type="Proteomes" id="UP000245938">
    <property type="component" value="Unassembled WGS sequence"/>
</dbReference>
<dbReference type="InterPro" id="IPR037033">
    <property type="entry name" value="DNA-dir_RNAP_su2_hyb_sf"/>
</dbReference>
<dbReference type="GO" id="GO:0003677">
    <property type="term" value="F:DNA binding"/>
    <property type="evidence" value="ECO:0007669"/>
    <property type="project" value="InterPro"/>
</dbReference>
<dbReference type="PANTHER" id="PTHR19376:SF32">
    <property type="entry name" value="DNA-DIRECTED RNA POLYMERASE III SUBUNIT RPC1"/>
    <property type="match status" value="1"/>
</dbReference>
<organism evidence="9 10">
    <name type="scientific">Kurthia sibirica</name>
    <dbReference type="NCBI Taxonomy" id="202750"/>
    <lineage>
        <taxon>Bacteria</taxon>
        <taxon>Bacillati</taxon>
        <taxon>Bacillota</taxon>
        <taxon>Bacilli</taxon>
        <taxon>Bacillales</taxon>
        <taxon>Caryophanaceae</taxon>
        <taxon>Kurthia</taxon>
    </lineage>
</organism>
<reference evidence="9 10" key="1">
    <citation type="submission" date="2018-05" db="EMBL/GenBank/DDBJ databases">
        <title>Kurthia sibirica genome sequence.</title>
        <authorList>
            <person name="Maclea K.S."/>
            <person name="Goen A.E."/>
        </authorList>
    </citation>
    <scope>NUCLEOTIDE SEQUENCE [LARGE SCALE GENOMIC DNA]</scope>
    <source>
        <strain evidence="9 10">ATCC 49154</strain>
    </source>
</reference>
<keyword evidence="7" id="KW-0804">Transcription</keyword>
<proteinExistence type="predicted"/>
<evidence type="ECO:0000256" key="7">
    <source>
        <dbReference type="ARBA" id="ARBA00023163"/>
    </source>
</evidence>
<protein>
    <recommendedName>
        <fullName evidence="2">DNA-directed RNA polymerase</fullName>
        <ecNumber evidence="2">2.7.7.6</ecNumber>
    </recommendedName>
</protein>
<feature type="domain" description="RNA polymerase N-terminal" evidence="8">
    <location>
        <begin position="1224"/>
        <end position="1454"/>
    </location>
</feature>
<evidence type="ECO:0000259" key="8">
    <source>
        <dbReference type="SMART" id="SM00663"/>
    </source>
</evidence>
<comment type="function">
    <text evidence="1">DNA-dependent RNA polymerase catalyzes the transcription of DNA into RNA using the four ribonucleoside triphosphates as substrates.</text>
</comment>
<dbReference type="InterPro" id="IPR045867">
    <property type="entry name" value="DNA-dir_RpoC_beta_prime"/>
</dbReference>
<keyword evidence="5" id="KW-0548">Nucleotidyltransferase</keyword>
<dbReference type="PANTHER" id="PTHR19376">
    <property type="entry name" value="DNA-DIRECTED RNA POLYMERASE"/>
    <property type="match status" value="1"/>
</dbReference>
<dbReference type="InterPro" id="IPR006592">
    <property type="entry name" value="RNA_pol_N"/>
</dbReference>
<evidence type="ECO:0000256" key="1">
    <source>
        <dbReference type="ARBA" id="ARBA00004026"/>
    </source>
</evidence>
<evidence type="ECO:0000256" key="2">
    <source>
        <dbReference type="ARBA" id="ARBA00012418"/>
    </source>
</evidence>
<evidence type="ECO:0000313" key="9">
    <source>
        <dbReference type="EMBL" id="PWI24991.1"/>
    </source>
</evidence>
<dbReference type="SUPFAM" id="SSF64484">
    <property type="entry name" value="beta and beta-prime subunits of DNA dependent RNA-polymerase"/>
    <property type="match status" value="2"/>
</dbReference>
<dbReference type="GO" id="GO:0000428">
    <property type="term" value="C:DNA-directed RNA polymerase complex"/>
    <property type="evidence" value="ECO:0007669"/>
    <property type="project" value="UniProtKB-KW"/>
</dbReference>
<dbReference type="EMBL" id="QFVR01000013">
    <property type="protein sequence ID" value="PWI24991.1"/>
    <property type="molecule type" value="Genomic_DNA"/>
</dbReference>
<dbReference type="GO" id="GO:0046872">
    <property type="term" value="F:metal ion binding"/>
    <property type="evidence" value="ECO:0007669"/>
    <property type="project" value="UniProtKB-KW"/>
</dbReference>
<accession>A0A2U3AKF3</accession>
<sequence>MSKGKLFVNNSDEIRIKLGKGHFYFDRFVDSMVNENNHLTREEKIEVAEELFGKTGLNNTFAISKKDASRIATVLNRDYSDKVSSEFKNGISDQSYQAISTKTSKNFDMWLNAGYQTLSPTDSRFESLFEMTKSDSSFVYLMHIEAGGYTKPVNNVPFLVGDARSLYDGSKIVKDIKGAQKQLVVADLKEINKHYSALRKATSEKKTNFVIAPYKENPNMVKVNNKGVVVETNEILTNCIDYMENLRKQKSEKAKGKLSNATTNEKTKALAFSRKLPKVNPPIIEFKNKYEKSNVAQEQKEKGNKFRATDQVTGFLGPFISKSDLKTILPIMKENRSVYKDSILTKGRGILEHLMNEGIEYKLTMNPEYPEQLIAELQDGSGAKVRLLDSDENENLVGRVHTNEGSFYFSNKGGSLNKQPENPFAIIDYVTGSSKDNVFYSEPTKSKRKSSFIHLKDSSVPILFIPIANKMDATSFKSVAAAEMAMKEDIDMARALFREQLLNEDEDLYDEDIAKLQNEYKTVLAKLDESLLEEVKKNPSIDYEMKLEETRENLIGRLLDAEIGNYEDGFHLGRVNELNRKINSYSQTERLLSAMKIVRYDVENKVRGTDFATQTLVDRMIRFNPATSLAKDDEKLSPYYKEIVKEVEAELKAQGILGYDSKTREVKGNEAPSVRIDANGIVRWGGYRVKGSSTNEPELEFVSSDIGQFFEPDSNGIIQTKYNSGENYGIIPGYRGHFQFADIDKSRMERNRLYGLDTLVKRKIRTTVREQAVRPVSEISNAILLSKDATSVNRLYQTDLAGERVNDKWFENAQLSLEEKKVIIETAKRRVRFSSLYSDHASTIAVSKLENSPNTLSNMERTVLQLNGDKNIRQITEDAYGYYDPVMTGTNTIQGLALYLAKDAKIDAETGKITPAPYDATQKDAFKNAPATSLRELDYFKYSKHNPWDRNQMAANQLTTAFSVDNARTALMTFGGWNMEDGFVVSKEFADRNLVPDAETGEMRPLKRGDKLSDFGGNKGTIALIVDRNMSPEEAKKQDLVREVGIMKANPDLDVVGSPYAMISRHNAGVIKEMQDGEVKPVYDENGEIIAESGTLNMIVTDMQADKKSQTYSADDLAEGKGRKFSSQLIWTMNEHGADNIVKEVFSHNDNSWEILREYLIATGFDMEANGTLRKGYKPHGAEVRNEFEVKQEVQREDFLKEINVKGGMLNLPFKLKMASGEKTNQLPILDASTRSTTLLIDEQKKDHRYTLMYADVYEEALLYKEAQASNNQKDMKKHFLKAQNKLNVLQNSIATDKLGGMSGETSKNSFFKNNLMSKRLPNTATAVITSDPRLSIDTICVSPEIYKTLNIRGDEKVMIHRDPCLREGAARAFKVIVDKDISGISMNPVVTKSFDADFDGDTMGIMKPQTKGAIEDLEFKLAIKHNLIDKNSEVETSYLNVSMDVISGVVKSGIVQPYKPRQKKENSPKAQVNDLFLKAAKLPPEQAVEETDKLVNMCLREGGFGSAKVMISTKKEMKSSLMAMVNDGAKGSKKGVEAFMRYYDDKATLQDILDVQGATGAKSDLTGVAGNFSQKLMKTLRDTNPTIALESTYVITQGTLQIKHDAELGRELPQILLVELKDLLNGVNRHDEESPLTKEDFKEGMRHVYNNRLNVDIKEESLEELSNLLSEDGLTIAGVDKIATKLASPMDQITYNGGLKAISSLAEQGRSLAEGEKSALIVPKKILEADEYTIIAKKGTLNKEATAEKQKTFKPAKTVEAEKLEERILEVKQSKEQDLSAEAQNELKENEGFTTLEDDVLLF</sequence>
<dbReference type="RefSeq" id="WP_109306387.1">
    <property type="nucleotide sequence ID" value="NZ_BJUF01000004.1"/>
</dbReference>
<dbReference type="EC" id="2.7.7.6" evidence="2"/>
<dbReference type="InterPro" id="IPR000722">
    <property type="entry name" value="RNA_pol_asu"/>
</dbReference>
<evidence type="ECO:0000256" key="3">
    <source>
        <dbReference type="ARBA" id="ARBA00022478"/>
    </source>
</evidence>
<keyword evidence="3" id="KW-0240">DNA-directed RNA polymerase</keyword>
<keyword evidence="4" id="KW-0808">Transferase</keyword>